<comment type="subcellular location">
    <subcellularLocation>
        <location evidence="1">Cell membrane</location>
    </subcellularLocation>
</comment>
<keyword evidence="9" id="KW-0472">Membrane</keyword>
<dbReference type="GO" id="GO:0003925">
    <property type="term" value="F:G protein activity"/>
    <property type="evidence" value="ECO:0007669"/>
    <property type="project" value="UniProtKB-EC"/>
</dbReference>
<dbReference type="SMART" id="SM00176">
    <property type="entry name" value="RAN"/>
    <property type="match status" value="1"/>
</dbReference>
<accession>A0AAV7ZYK3</accession>
<sequence length="343" mass="39172">MEVVQTFGKKKTATAVARCKKGKGIIKVNGVPLHLVQPEPLRLKLFEPILLIGNSKFDDLDIRIRVSGGGPVSRVYAIRQAIAKSIVAYHQKYVDEMSKRDIKKKFLRYDRSLLVSDPRRCEMKKFGGRGARARRQKSYQTSEIETYKIVIIGGGSVGKSCLTVRFLQGRFIQDYDPTIEESYKKKIIIDEKPCMLEIIDTAGQEEYRSVRDKYIRIGEAFLLVFSIISRASYTEARNLHETIRRAKNFQAVPVVTIANKADLDEERLVSREEGEKLSKKYNSQYFETSAKNGSNVTECFESLVREVRNLKAQQSQKNPNEKKQKEKEKEKETDSKGGCCVIL</sequence>
<reference evidence="12" key="1">
    <citation type="submission" date="2022-08" db="EMBL/GenBank/DDBJ databases">
        <title>Novel sulphate-reducing endosymbionts in the free-living metamonad Anaeramoeba.</title>
        <authorList>
            <person name="Jerlstrom-Hultqvist J."/>
            <person name="Cepicka I."/>
            <person name="Gallot-Lavallee L."/>
            <person name="Salas-Leiva D."/>
            <person name="Curtis B.A."/>
            <person name="Zahonova K."/>
            <person name="Pipaliya S."/>
            <person name="Dacks J."/>
            <person name="Roger A.J."/>
        </authorList>
    </citation>
    <scope>NUCLEOTIDE SEQUENCE</scope>
    <source>
        <strain evidence="12">Busselton2</strain>
    </source>
</reference>
<dbReference type="InterPro" id="IPR000754">
    <property type="entry name" value="Ribosomal_uS9"/>
</dbReference>
<keyword evidence="8" id="KW-0342">GTP-binding</keyword>
<dbReference type="FunFam" id="3.30.230.10:FF:000007">
    <property type="entry name" value="40S ribosomal protein S16"/>
    <property type="match status" value="1"/>
</dbReference>
<name>A0AAV7ZYK3_9EUKA</name>
<dbReference type="CDD" id="cd00876">
    <property type="entry name" value="Ras"/>
    <property type="match status" value="1"/>
</dbReference>
<dbReference type="Gene3D" id="3.40.50.300">
    <property type="entry name" value="P-loop containing nucleotide triphosphate hydrolases"/>
    <property type="match status" value="1"/>
</dbReference>
<dbReference type="Pfam" id="PF00071">
    <property type="entry name" value="Ras"/>
    <property type="match status" value="1"/>
</dbReference>
<evidence type="ECO:0000256" key="3">
    <source>
        <dbReference type="ARBA" id="ARBA00011984"/>
    </source>
</evidence>
<dbReference type="GO" id="GO:0005886">
    <property type="term" value="C:plasma membrane"/>
    <property type="evidence" value="ECO:0007669"/>
    <property type="project" value="UniProtKB-SubCell"/>
</dbReference>
<dbReference type="InterPro" id="IPR027417">
    <property type="entry name" value="P-loop_NTPase"/>
</dbReference>
<feature type="compositionally biased region" description="Basic and acidic residues" evidence="11">
    <location>
        <begin position="319"/>
        <end position="335"/>
    </location>
</feature>
<dbReference type="SMART" id="SM00174">
    <property type="entry name" value="RHO"/>
    <property type="match status" value="1"/>
</dbReference>
<dbReference type="SUPFAM" id="SSF52540">
    <property type="entry name" value="P-loop containing nucleoside triphosphate hydrolases"/>
    <property type="match status" value="1"/>
</dbReference>
<dbReference type="Gene3D" id="3.30.230.10">
    <property type="match status" value="1"/>
</dbReference>
<dbReference type="PRINTS" id="PR00449">
    <property type="entry name" value="RASTRNSFRMNG"/>
</dbReference>
<dbReference type="InterPro" id="IPR005225">
    <property type="entry name" value="Small_GTP-bd"/>
</dbReference>
<dbReference type="GO" id="GO:0006412">
    <property type="term" value="P:translation"/>
    <property type="evidence" value="ECO:0007669"/>
    <property type="project" value="InterPro"/>
</dbReference>
<evidence type="ECO:0000256" key="9">
    <source>
        <dbReference type="ARBA" id="ARBA00023136"/>
    </source>
</evidence>
<evidence type="ECO:0000256" key="5">
    <source>
        <dbReference type="ARBA" id="ARBA00022741"/>
    </source>
</evidence>
<keyword evidence="5" id="KW-0547">Nucleotide-binding</keyword>
<keyword evidence="10" id="KW-0687">Ribonucleoprotein</keyword>
<evidence type="ECO:0000313" key="12">
    <source>
        <dbReference type="EMBL" id="KAJ3445030.1"/>
    </source>
</evidence>
<evidence type="ECO:0000256" key="8">
    <source>
        <dbReference type="ARBA" id="ARBA00023134"/>
    </source>
</evidence>
<dbReference type="SMART" id="SM00175">
    <property type="entry name" value="RAB"/>
    <property type="match status" value="1"/>
</dbReference>
<keyword evidence="4" id="KW-1003">Cell membrane</keyword>
<dbReference type="GO" id="GO:0003735">
    <property type="term" value="F:structural constituent of ribosome"/>
    <property type="evidence" value="ECO:0007669"/>
    <property type="project" value="InterPro"/>
</dbReference>
<dbReference type="EMBL" id="JANTQA010000023">
    <property type="protein sequence ID" value="KAJ3445030.1"/>
    <property type="molecule type" value="Genomic_DNA"/>
</dbReference>
<dbReference type="InterPro" id="IPR014721">
    <property type="entry name" value="Ribsml_uS5_D2-typ_fold_subgr"/>
</dbReference>
<dbReference type="Proteomes" id="UP001146793">
    <property type="component" value="Unassembled WGS sequence"/>
</dbReference>
<protein>
    <recommendedName>
        <fullName evidence="3">small monomeric GTPase</fullName>
        <ecNumber evidence="3">3.6.5.2</ecNumber>
    </recommendedName>
</protein>
<dbReference type="InterPro" id="IPR001806">
    <property type="entry name" value="Small_GTPase"/>
</dbReference>
<keyword evidence="7" id="KW-0689">Ribosomal protein</keyword>
<evidence type="ECO:0000256" key="2">
    <source>
        <dbReference type="ARBA" id="ARBA00005251"/>
    </source>
</evidence>
<dbReference type="InterPro" id="IPR020849">
    <property type="entry name" value="Small_GTPase_Ras-type"/>
</dbReference>
<dbReference type="AlphaFoldDB" id="A0AAV7ZYK3"/>
<comment type="similarity">
    <text evidence="2">Belongs to the universal ribosomal protein uS9 family.</text>
</comment>
<gene>
    <name evidence="12" type="ORF">M0812_10893</name>
</gene>
<dbReference type="SMART" id="SM00173">
    <property type="entry name" value="RAS"/>
    <property type="match status" value="1"/>
</dbReference>
<keyword evidence="6" id="KW-0378">Hydrolase</keyword>
<dbReference type="InterPro" id="IPR020568">
    <property type="entry name" value="Ribosomal_Su5_D2-typ_SF"/>
</dbReference>
<evidence type="ECO:0000256" key="1">
    <source>
        <dbReference type="ARBA" id="ARBA00004236"/>
    </source>
</evidence>
<organism evidence="12 13">
    <name type="scientific">Anaeramoeba flamelloides</name>
    <dbReference type="NCBI Taxonomy" id="1746091"/>
    <lineage>
        <taxon>Eukaryota</taxon>
        <taxon>Metamonada</taxon>
        <taxon>Anaeramoebidae</taxon>
        <taxon>Anaeramoeba</taxon>
    </lineage>
</organism>
<dbReference type="GO" id="GO:1990904">
    <property type="term" value="C:ribonucleoprotein complex"/>
    <property type="evidence" value="ECO:0007669"/>
    <property type="project" value="UniProtKB-KW"/>
</dbReference>
<feature type="region of interest" description="Disordered" evidence="11">
    <location>
        <begin position="310"/>
        <end position="339"/>
    </location>
</feature>
<dbReference type="FunFam" id="3.40.50.300:FF:000343">
    <property type="entry name" value="Ras family gtpase"/>
    <property type="match status" value="1"/>
</dbReference>
<dbReference type="Pfam" id="PF00380">
    <property type="entry name" value="Ribosomal_S9"/>
    <property type="match status" value="1"/>
</dbReference>
<evidence type="ECO:0000256" key="4">
    <source>
        <dbReference type="ARBA" id="ARBA00022475"/>
    </source>
</evidence>
<dbReference type="PANTHER" id="PTHR24070">
    <property type="entry name" value="RAS, DI-RAS, AND RHEB FAMILY MEMBERS OF SMALL GTPASE SUPERFAMILY"/>
    <property type="match status" value="1"/>
</dbReference>
<evidence type="ECO:0000256" key="10">
    <source>
        <dbReference type="ARBA" id="ARBA00023274"/>
    </source>
</evidence>
<dbReference type="GO" id="GO:0005525">
    <property type="term" value="F:GTP binding"/>
    <property type="evidence" value="ECO:0007669"/>
    <property type="project" value="UniProtKB-KW"/>
</dbReference>
<dbReference type="GO" id="GO:0007165">
    <property type="term" value="P:signal transduction"/>
    <property type="evidence" value="ECO:0007669"/>
    <property type="project" value="InterPro"/>
</dbReference>
<evidence type="ECO:0000313" key="13">
    <source>
        <dbReference type="Proteomes" id="UP001146793"/>
    </source>
</evidence>
<evidence type="ECO:0000256" key="6">
    <source>
        <dbReference type="ARBA" id="ARBA00022801"/>
    </source>
</evidence>
<dbReference type="NCBIfam" id="TIGR00231">
    <property type="entry name" value="small_GTP"/>
    <property type="match status" value="1"/>
</dbReference>
<dbReference type="PROSITE" id="PS51420">
    <property type="entry name" value="RHO"/>
    <property type="match status" value="1"/>
</dbReference>
<dbReference type="EC" id="3.6.5.2" evidence="3"/>
<proteinExistence type="inferred from homology"/>
<evidence type="ECO:0000256" key="11">
    <source>
        <dbReference type="SAM" id="MobiDB-lite"/>
    </source>
</evidence>
<dbReference type="GO" id="GO:0005840">
    <property type="term" value="C:ribosome"/>
    <property type="evidence" value="ECO:0007669"/>
    <property type="project" value="UniProtKB-KW"/>
</dbReference>
<comment type="caution">
    <text evidence="12">The sequence shown here is derived from an EMBL/GenBank/DDBJ whole genome shotgun (WGS) entry which is preliminary data.</text>
</comment>
<dbReference type="PROSITE" id="PS51419">
    <property type="entry name" value="RAB"/>
    <property type="match status" value="1"/>
</dbReference>
<dbReference type="SUPFAM" id="SSF54211">
    <property type="entry name" value="Ribosomal protein S5 domain 2-like"/>
    <property type="match status" value="1"/>
</dbReference>
<evidence type="ECO:0000256" key="7">
    <source>
        <dbReference type="ARBA" id="ARBA00022980"/>
    </source>
</evidence>
<dbReference type="PROSITE" id="PS51421">
    <property type="entry name" value="RAS"/>
    <property type="match status" value="1"/>
</dbReference>